<evidence type="ECO:0000259" key="2">
    <source>
        <dbReference type="Pfam" id="PF24864"/>
    </source>
</evidence>
<feature type="domain" description="DUF7730" evidence="2">
    <location>
        <begin position="161"/>
        <end position="306"/>
    </location>
</feature>
<sequence length="373" mass="42075">MSRFFDSIRGRKKSSLQSPPLPILPSDRRPLTPLDDELLPLGDLSIFPVEILRQIVIFAFGNRTLHIDLRLARPRFLDGPPNDHVMECHSTAPCSGEYPIDMEAPKRWTWYGSVCHRGFSPAWEESMKRRGLSTYFCPHRDQCLQGRGLCEIWEGGSAIGALGWLGTSRRAYQVGIQVLYATNVFYVEAATMEVLTAGVVLQARLEMMARLEVRFDTGVLFGRDFEQHRPRLSACLEGLARMRSLKELVISIGDVYYDSSVKPRYVLKEIEGVLLRPIVDAVAGMKRLENLVVELPENIFEDLDKGPPGSRLQLGEAHRGKVWSCGKGPWWSYPGPEDLSLQIKRGEDSDLFWDYKGVPKSHAFITGHPSCGM</sequence>
<feature type="region of interest" description="Disordered" evidence="1">
    <location>
        <begin position="1"/>
        <end position="28"/>
    </location>
</feature>
<evidence type="ECO:0000313" key="4">
    <source>
        <dbReference type="Proteomes" id="UP001321749"/>
    </source>
</evidence>
<gene>
    <name evidence="3" type="ORF">QBC42DRAFT_217960</name>
</gene>
<dbReference type="InterPro" id="IPR056632">
    <property type="entry name" value="DUF7730"/>
</dbReference>
<dbReference type="Pfam" id="PF24864">
    <property type="entry name" value="DUF7730"/>
    <property type="match status" value="1"/>
</dbReference>
<comment type="caution">
    <text evidence="3">The sequence shown here is derived from an EMBL/GenBank/DDBJ whole genome shotgun (WGS) entry which is preliminary data.</text>
</comment>
<protein>
    <recommendedName>
        <fullName evidence="2">DUF7730 domain-containing protein</fullName>
    </recommendedName>
</protein>
<dbReference type="Proteomes" id="UP001321749">
    <property type="component" value="Unassembled WGS sequence"/>
</dbReference>
<proteinExistence type="predicted"/>
<reference evidence="3" key="1">
    <citation type="journal article" date="2023" name="Mol. Phylogenet. Evol.">
        <title>Genome-scale phylogeny and comparative genomics of the fungal order Sordariales.</title>
        <authorList>
            <person name="Hensen N."/>
            <person name="Bonometti L."/>
            <person name="Westerberg I."/>
            <person name="Brannstrom I.O."/>
            <person name="Guillou S."/>
            <person name="Cros-Aarteil S."/>
            <person name="Calhoun S."/>
            <person name="Haridas S."/>
            <person name="Kuo A."/>
            <person name="Mondo S."/>
            <person name="Pangilinan J."/>
            <person name="Riley R."/>
            <person name="LaButti K."/>
            <person name="Andreopoulos B."/>
            <person name="Lipzen A."/>
            <person name="Chen C."/>
            <person name="Yan M."/>
            <person name="Daum C."/>
            <person name="Ng V."/>
            <person name="Clum A."/>
            <person name="Steindorff A."/>
            <person name="Ohm R.A."/>
            <person name="Martin F."/>
            <person name="Silar P."/>
            <person name="Natvig D.O."/>
            <person name="Lalanne C."/>
            <person name="Gautier V."/>
            <person name="Ament-Velasquez S.L."/>
            <person name="Kruys A."/>
            <person name="Hutchinson M.I."/>
            <person name="Powell A.J."/>
            <person name="Barry K."/>
            <person name="Miller A.N."/>
            <person name="Grigoriev I.V."/>
            <person name="Debuchy R."/>
            <person name="Gladieux P."/>
            <person name="Hiltunen Thoren M."/>
            <person name="Johannesson H."/>
        </authorList>
    </citation>
    <scope>NUCLEOTIDE SEQUENCE</scope>
    <source>
        <strain evidence="3">PSN324</strain>
    </source>
</reference>
<evidence type="ECO:0000256" key="1">
    <source>
        <dbReference type="SAM" id="MobiDB-lite"/>
    </source>
</evidence>
<evidence type="ECO:0000313" key="3">
    <source>
        <dbReference type="EMBL" id="KAK4465902.1"/>
    </source>
</evidence>
<dbReference type="EMBL" id="MU864936">
    <property type="protein sequence ID" value="KAK4465902.1"/>
    <property type="molecule type" value="Genomic_DNA"/>
</dbReference>
<accession>A0AAV9HYE4</accession>
<name>A0AAV9HYE4_9PEZI</name>
<dbReference type="AlphaFoldDB" id="A0AAV9HYE4"/>
<reference evidence="3" key="2">
    <citation type="submission" date="2023-06" db="EMBL/GenBank/DDBJ databases">
        <authorList>
            <consortium name="Lawrence Berkeley National Laboratory"/>
            <person name="Mondo S.J."/>
            <person name="Hensen N."/>
            <person name="Bonometti L."/>
            <person name="Westerberg I."/>
            <person name="Brannstrom I.O."/>
            <person name="Guillou S."/>
            <person name="Cros-Aarteil S."/>
            <person name="Calhoun S."/>
            <person name="Haridas S."/>
            <person name="Kuo A."/>
            <person name="Pangilinan J."/>
            <person name="Riley R."/>
            <person name="Labutti K."/>
            <person name="Andreopoulos B."/>
            <person name="Lipzen A."/>
            <person name="Chen C."/>
            <person name="Yanf M."/>
            <person name="Daum C."/>
            <person name="Ng V."/>
            <person name="Clum A."/>
            <person name="Steindorff A."/>
            <person name="Ohm R."/>
            <person name="Martin F."/>
            <person name="Silar P."/>
            <person name="Natvig D."/>
            <person name="Lalanne C."/>
            <person name="Gautier V."/>
            <person name="Ament-Velasquez S.L."/>
            <person name="Kruys A."/>
            <person name="Hutchinson M.I."/>
            <person name="Powell A.J."/>
            <person name="Barry K."/>
            <person name="Miller A.N."/>
            <person name="Grigoriev I.V."/>
            <person name="Debuchy R."/>
            <person name="Gladieux P."/>
            <person name="Thoren M.H."/>
            <person name="Johannesson H."/>
        </authorList>
    </citation>
    <scope>NUCLEOTIDE SEQUENCE</scope>
    <source>
        <strain evidence="3">PSN324</strain>
    </source>
</reference>
<organism evidence="3 4">
    <name type="scientific">Cladorrhinum samala</name>
    <dbReference type="NCBI Taxonomy" id="585594"/>
    <lineage>
        <taxon>Eukaryota</taxon>
        <taxon>Fungi</taxon>
        <taxon>Dikarya</taxon>
        <taxon>Ascomycota</taxon>
        <taxon>Pezizomycotina</taxon>
        <taxon>Sordariomycetes</taxon>
        <taxon>Sordariomycetidae</taxon>
        <taxon>Sordariales</taxon>
        <taxon>Podosporaceae</taxon>
        <taxon>Cladorrhinum</taxon>
    </lineage>
</organism>
<keyword evidence="4" id="KW-1185">Reference proteome</keyword>